<dbReference type="HAMAP" id="MF_00048">
    <property type="entry name" value="UPF0102"/>
    <property type="match status" value="1"/>
</dbReference>
<comment type="similarity">
    <text evidence="1 2">Belongs to the UPF0102 family.</text>
</comment>
<dbReference type="NCBIfam" id="TIGR00252">
    <property type="entry name" value="YraN family protein"/>
    <property type="match status" value="1"/>
</dbReference>
<dbReference type="GO" id="GO:0003676">
    <property type="term" value="F:nucleic acid binding"/>
    <property type="evidence" value="ECO:0007669"/>
    <property type="project" value="InterPro"/>
</dbReference>
<dbReference type="NCBIfam" id="NF009150">
    <property type="entry name" value="PRK12497.1-3"/>
    <property type="match status" value="1"/>
</dbReference>
<comment type="caution">
    <text evidence="3">The sequence shown here is derived from an EMBL/GenBank/DDBJ whole genome shotgun (WGS) entry which is preliminary data.</text>
</comment>
<dbReference type="CDD" id="cd20736">
    <property type="entry name" value="PoNe_Nuclease"/>
    <property type="match status" value="1"/>
</dbReference>
<gene>
    <name evidence="3" type="ORF">JCM19231_174</name>
</gene>
<dbReference type="Proteomes" id="UP000031671">
    <property type="component" value="Unassembled WGS sequence"/>
</dbReference>
<evidence type="ECO:0000313" key="3">
    <source>
        <dbReference type="EMBL" id="GAM54182.1"/>
    </source>
</evidence>
<keyword evidence="3" id="KW-0540">Nuclease</keyword>
<keyword evidence="4" id="KW-1185">Reference proteome</keyword>
<evidence type="ECO:0000313" key="4">
    <source>
        <dbReference type="Proteomes" id="UP000031671"/>
    </source>
</evidence>
<accession>A0A0B8NP99</accession>
<protein>
    <recommendedName>
        <fullName evidence="2">UPF0102 protein JCM19231_174</fullName>
    </recommendedName>
</protein>
<dbReference type="Pfam" id="PF02021">
    <property type="entry name" value="UPF0102"/>
    <property type="match status" value="1"/>
</dbReference>
<dbReference type="Gene3D" id="3.40.1350.10">
    <property type="match status" value="1"/>
</dbReference>
<keyword evidence="3" id="KW-0255">Endonuclease</keyword>
<organism evidence="3 4">
    <name type="scientific">Vibrio ishigakensis</name>
    <dbReference type="NCBI Taxonomy" id="1481914"/>
    <lineage>
        <taxon>Bacteria</taxon>
        <taxon>Pseudomonadati</taxon>
        <taxon>Pseudomonadota</taxon>
        <taxon>Gammaproteobacteria</taxon>
        <taxon>Vibrionales</taxon>
        <taxon>Vibrionaceae</taxon>
        <taxon>Vibrio</taxon>
    </lineage>
</organism>
<dbReference type="InterPro" id="IPR011335">
    <property type="entry name" value="Restrct_endonuc-II-like"/>
</dbReference>
<evidence type="ECO:0000256" key="2">
    <source>
        <dbReference type="HAMAP-Rule" id="MF_00048"/>
    </source>
</evidence>
<dbReference type="AlphaFoldDB" id="A0A0B8NP99"/>
<dbReference type="GO" id="GO:0004519">
    <property type="term" value="F:endonuclease activity"/>
    <property type="evidence" value="ECO:0007669"/>
    <property type="project" value="UniProtKB-KW"/>
</dbReference>
<dbReference type="InterPro" id="IPR003509">
    <property type="entry name" value="UPF0102_YraN-like"/>
</dbReference>
<dbReference type="PANTHER" id="PTHR34039">
    <property type="entry name" value="UPF0102 PROTEIN YRAN"/>
    <property type="match status" value="1"/>
</dbReference>
<reference evidence="3 4" key="2">
    <citation type="submission" date="2015-01" db="EMBL/GenBank/DDBJ databases">
        <authorList>
            <consortium name="NBRP consortium"/>
            <person name="Sawabe T."/>
            <person name="Meirelles P."/>
            <person name="Feng G."/>
            <person name="Sayaka M."/>
            <person name="Hattori M."/>
            <person name="Ohkuma M."/>
        </authorList>
    </citation>
    <scope>NUCLEOTIDE SEQUENCE [LARGE SCALE GENOMIC DNA]</scope>
    <source>
        <strain evidence="4">JCM 19231</strain>
    </source>
</reference>
<name>A0A0B8NP99_9VIBR</name>
<keyword evidence="3" id="KW-0378">Hydrolase</keyword>
<reference evidence="3 4" key="1">
    <citation type="submission" date="2015-01" db="EMBL/GenBank/DDBJ databases">
        <title>Vibrio sp. C1 JCM 19231 whole genome shotgun sequence.</title>
        <authorList>
            <person name="Sawabe T."/>
            <person name="Meirelles P."/>
            <person name="Feng G."/>
            <person name="Sayaka M."/>
            <person name="Hattori M."/>
            <person name="Ohkuma M."/>
        </authorList>
    </citation>
    <scope>NUCLEOTIDE SEQUENCE [LARGE SCALE GENOMIC DNA]</scope>
    <source>
        <strain evidence="4">JCM 19231</strain>
    </source>
</reference>
<proteinExistence type="inferred from homology"/>
<dbReference type="InterPro" id="IPR011856">
    <property type="entry name" value="tRNA_endonuc-like_dom_sf"/>
</dbReference>
<evidence type="ECO:0000256" key="1">
    <source>
        <dbReference type="ARBA" id="ARBA00006738"/>
    </source>
</evidence>
<sequence length="123" mass="14176">MRLLRNKLKLGHTFETKALEYLQGQGLKLIERNFRAKCGEIDLIMLDREEIIFIEVKYRSSEGYGSASEAVTSSKQAKLFKTAQVWLAKNNKSPHHSYFRFDVITVTGSEHQIEWIQNALTEG</sequence>
<dbReference type="PANTHER" id="PTHR34039:SF1">
    <property type="entry name" value="UPF0102 PROTEIN YRAN"/>
    <property type="match status" value="1"/>
</dbReference>
<dbReference type="EMBL" id="BBRZ01000002">
    <property type="protein sequence ID" value="GAM54182.1"/>
    <property type="molecule type" value="Genomic_DNA"/>
</dbReference>
<dbReference type="RefSeq" id="WP_261834719.1">
    <property type="nucleotide sequence ID" value="NZ_AP024881.1"/>
</dbReference>
<dbReference type="SUPFAM" id="SSF52980">
    <property type="entry name" value="Restriction endonuclease-like"/>
    <property type="match status" value="1"/>
</dbReference>